<name>A0AA36MAH8_CYLNA</name>
<dbReference type="CDD" id="cd00024">
    <property type="entry name" value="CD_CSD"/>
    <property type="match status" value="1"/>
</dbReference>
<comment type="subcellular location">
    <subcellularLocation>
        <location evidence="1">Nucleus</location>
    </subcellularLocation>
</comment>
<dbReference type="Gene3D" id="2.40.50.40">
    <property type="match status" value="1"/>
</dbReference>
<organism evidence="5 6">
    <name type="scientific">Cylicocyclus nassatus</name>
    <name type="common">Nematode worm</name>
    <dbReference type="NCBI Taxonomy" id="53992"/>
    <lineage>
        <taxon>Eukaryota</taxon>
        <taxon>Metazoa</taxon>
        <taxon>Ecdysozoa</taxon>
        <taxon>Nematoda</taxon>
        <taxon>Chromadorea</taxon>
        <taxon>Rhabditida</taxon>
        <taxon>Rhabditina</taxon>
        <taxon>Rhabditomorpha</taxon>
        <taxon>Strongyloidea</taxon>
        <taxon>Strongylidae</taxon>
        <taxon>Cylicocyclus</taxon>
    </lineage>
</organism>
<dbReference type="InterPro" id="IPR017984">
    <property type="entry name" value="Chromo_dom_subgr"/>
</dbReference>
<sequence>MGRLGEHGAFHETDHTLAPDCGSHSNTESDRDANNDEISPKPAELTEGVIGSSDEEPAAGEGLSEEVYEVEKILDRNEVNGELFYLVRWKGFGQEDDSWEPVENLSLAVKAISEFEEHRKSKKGKKSKTPKSKGKCPRNPEKPQGRSSVSKDQKESSSSKKKSKSFLDDKTESEPETPSEDDDDEYMDKKSSAKKSTRASAYSGTVTKAALKSYSPTTTKVSNNTPTSARIQTVDTMTAAKKALQMRQSWLYDSDSDDDSAPEKENEKTRDEAKEKQKSSANDVDKPKAEEAEKSSERKRKVEDNSAEKKRKKSKVETVSTLDKPSIEEDVWQKVQNGATAAPSTSEDGPHLDQPEIVALAQDKDGRVRVLIGQDGVKKVVSLRDAHDANSWGLVQHILKFARFTDFGH</sequence>
<feature type="compositionally biased region" description="Basic and acidic residues" evidence="3">
    <location>
        <begin position="1"/>
        <end position="17"/>
    </location>
</feature>
<feature type="region of interest" description="Disordered" evidence="3">
    <location>
        <begin position="250"/>
        <end position="354"/>
    </location>
</feature>
<feature type="compositionally biased region" description="Basic and acidic residues" evidence="3">
    <location>
        <begin position="138"/>
        <end position="158"/>
    </location>
</feature>
<feature type="region of interest" description="Disordered" evidence="3">
    <location>
        <begin position="114"/>
        <end position="234"/>
    </location>
</feature>
<evidence type="ECO:0000256" key="1">
    <source>
        <dbReference type="ARBA" id="ARBA00004123"/>
    </source>
</evidence>
<feature type="compositionally biased region" description="Polar residues" evidence="3">
    <location>
        <begin position="214"/>
        <end position="234"/>
    </location>
</feature>
<accession>A0AA36MAH8</accession>
<evidence type="ECO:0000256" key="3">
    <source>
        <dbReference type="SAM" id="MobiDB-lite"/>
    </source>
</evidence>
<evidence type="ECO:0000313" key="6">
    <source>
        <dbReference type="Proteomes" id="UP001176961"/>
    </source>
</evidence>
<reference evidence="5" key="1">
    <citation type="submission" date="2023-07" db="EMBL/GenBank/DDBJ databases">
        <authorList>
            <consortium name="CYATHOMIX"/>
        </authorList>
    </citation>
    <scope>NUCLEOTIDE SEQUENCE</scope>
    <source>
        <strain evidence="5">N/A</strain>
    </source>
</reference>
<comment type="caution">
    <text evidence="5">The sequence shown here is derived from an EMBL/GenBank/DDBJ whole genome shotgun (WGS) entry which is preliminary data.</text>
</comment>
<evidence type="ECO:0000259" key="4">
    <source>
        <dbReference type="PROSITE" id="PS50013"/>
    </source>
</evidence>
<dbReference type="InterPro" id="IPR051219">
    <property type="entry name" value="Heterochromatin_chromo-domain"/>
</dbReference>
<proteinExistence type="predicted"/>
<dbReference type="PROSITE" id="PS50013">
    <property type="entry name" value="CHROMO_2"/>
    <property type="match status" value="1"/>
</dbReference>
<feature type="domain" description="Chromo" evidence="4">
    <location>
        <begin position="68"/>
        <end position="127"/>
    </location>
</feature>
<dbReference type="EMBL" id="CATQJL010000316">
    <property type="protein sequence ID" value="CAJ0604791.1"/>
    <property type="molecule type" value="Genomic_DNA"/>
</dbReference>
<dbReference type="SUPFAM" id="SSF54160">
    <property type="entry name" value="Chromo domain-like"/>
    <property type="match status" value="1"/>
</dbReference>
<dbReference type="GO" id="GO:0005634">
    <property type="term" value="C:nucleus"/>
    <property type="evidence" value="ECO:0007669"/>
    <property type="project" value="UniProtKB-SubCell"/>
</dbReference>
<dbReference type="InterPro" id="IPR023779">
    <property type="entry name" value="Chromodomain_CS"/>
</dbReference>
<gene>
    <name evidence="5" type="ORF">CYNAS_LOCUS16774</name>
</gene>
<keyword evidence="6" id="KW-1185">Reference proteome</keyword>
<protein>
    <recommendedName>
        <fullName evidence="4">Chromo domain-containing protein</fullName>
    </recommendedName>
</protein>
<feature type="compositionally biased region" description="Acidic residues" evidence="3">
    <location>
        <begin position="174"/>
        <end position="186"/>
    </location>
</feature>
<dbReference type="SMART" id="SM00298">
    <property type="entry name" value="CHROMO"/>
    <property type="match status" value="1"/>
</dbReference>
<dbReference type="Proteomes" id="UP001176961">
    <property type="component" value="Unassembled WGS sequence"/>
</dbReference>
<evidence type="ECO:0000313" key="5">
    <source>
        <dbReference type="EMBL" id="CAJ0604791.1"/>
    </source>
</evidence>
<dbReference type="Pfam" id="PF00385">
    <property type="entry name" value="Chromo"/>
    <property type="match status" value="1"/>
</dbReference>
<dbReference type="InterPro" id="IPR023780">
    <property type="entry name" value="Chromo_domain"/>
</dbReference>
<dbReference type="AlphaFoldDB" id="A0AA36MAH8"/>
<feature type="compositionally biased region" description="Basic and acidic residues" evidence="3">
    <location>
        <begin position="261"/>
        <end position="308"/>
    </location>
</feature>
<dbReference type="InterPro" id="IPR016197">
    <property type="entry name" value="Chromo-like_dom_sf"/>
</dbReference>
<feature type="compositionally biased region" description="Acidic residues" evidence="3">
    <location>
        <begin position="53"/>
        <end position="64"/>
    </location>
</feature>
<dbReference type="PRINTS" id="PR00504">
    <property type="entry name" value="CHROMODOMAIN"/>
</dbReference>
<feature type="compositionally biased region" description="Polar residues" evidence="3">
    <location>
        <begin position="334"/>
        <end position="347"/>
    </location>
</feature>
<feature type="region of interest" description="Disordered" evidence="3">
    <location>
        <begin position="1"/>
        <end position="64"/>
    </location>
</feature>
<dbReference type="PROSITE" id="PS00598">
    <property type="entry name" value="CHROMO_1"/>
    <property type="match status" value="1"/>
</dbReference>
<feature type="compositionally biased region" description="Basic residues" evidence="3">
    <location>
        <begin position="120"/>
        <end position="136"/>
    </location>
</feature>
<dbReference type="InterPro" id="IPR000953">
    <property type="entry name" value="Chromo/chromo_shadow_dom"/>
</dbReference>
<dbReference type="PANTHER" id="PTHR22812">
    <property type="entry name" value="CHROMOBOX PROTEIN"/>
    <property type="match status" value="1"/>
</dbReference>
<keyword evidence="2" id="KW-0539">Nucleus</keyword>
<evidence type="ECO:0000256" key="2">
    <source>
        <dbReference type="ARBA" id="ARBA00023242"/>
    </source>
</evidence>